<keyword evidence="1" id="KW-0472">Membrane</keyword>
<accession>A0A511MBD4</accession>
<feature type="transmembrane region" description="Helical" evidence="1">
    <location>
        <begin position="42"/>
        <end position="71"/>
    </location>
</feature>
<dbReference type="RefSeq" id="WP_246180799.1">
    <property type="nucleotide sequence ID" value="NZ_BJXA01000009.1"/>
</dbReference>
<dbReference type="AlphaFoldDB" id="A0A511MBD4"/>
<feature type="transmembrane region" description="Helical" evidence="1">
    <location>
        <begin position="91"/>
        <end position="110"/>
    </location>
</feature>
<evidence type="ECO:0000313" key="2">
    <source>
        <dbReference type="EMBL" id="GEM37497.1"/>
    </source>
</evidence>
<reference evidence="2 3" key="1">
    <citation type="submission" date="2019-07" db="EMBL/GenBank/DDBJ databases">
        <title>Whole genome shotgun sequence of Nocardia ninae NBRC 108245.</title>
        <authorList>
            <person name="Hosoyama A."/>
            <person name="Uohara A."/>
            <person name="Ohji S."/>
            <person name="Ichikawa N."/>
        </authorList>
    </citation>
    <scope>NUCLEOTIDE SEQUENCE [LARGE SCALE GENOMIC DNA]</scope>
    <source>
        <strain evidence="2 3">NBRC 108245</strain>
    </source>
</reference>
<gene>
    <name evidence="2" type="ORF">NN4_20160</name>
</gene>
<feature type="transmembrane region" description="Helical" evidence="1">
    <location>
        <begin position="116"/>
        <end position="136"/>
    </location>
</feature>
<proteinExistence type="predicted"/>
<protein>
    <submittedName>
        <fullName evidence="2">Uncharacterized protein</fullName>
    </submittedName>
</protein>
<comment type="caution">
    <text evidence="2">The sequence shown here is derived from an EMBL/GenBank/DDBJ whole genome shotgun (WGS) entry which is preliminary data.</text>
</comment>
<sequence length="207" mass="21679">MTHTTDVTGPTTLAAVPTIRGRVARMVTELGAPSVINIVTPILASFAVAAPLWGVFIAMFTSVIPMALIFVGMRFGSANDHHVTDIKGRRWVLPGSLAIVAVGLVIEVLADAPRELIAWLVACVAMLVVVAVVTIVGRWKVSVHTAVAAGNTVLLAMMISPWLLSAVPVTAVIAWSRVYLGDHTRGQVIVGALLGAAISVAAYMLVV</sequence>
<keyword evidence="1" id="KW-1133">Transmembrane helix</keyword>
<dbReference type="EMBL" id="BJXA01000009">
    <property type="protein sequence ID" value="GEM37497.1"/>
    <property type="molecule type" value="Genomic_DNA"/>
</dbReference>
<dbReference type="Gene3D" id="1.20.144.10">
    <property type="entry name" value="Phosphatidic acid phosphatase type 2/haloperoxidase"/>
    <property type="match status" value="1"/>
</dbReference>
<keyword evidence="3" id="KW-1185">Reference proteome</keyword>
<dbReference type="InterPro" id="IPR036938">
    <property type="entry name" value="PAP2/HPO_sf"/>
</dbReference>
<organism evidence="2 3">
    <name type="scientific">Nocardia ninae NBRC 108245</name>
    <dbReference type="NCBI Taxonomy" id="1210091"/>
    <lineage>
        <taxon>Bacteria</taxon>
        <taxon>Bacillati</taxon>
        <taxon>Actinomycetota</taxon>
        <taxon>Actinomycetes</taxon>
        <taxon>Mycobacteriales</taxon>
        <taxon>Nocardiaceae</taxon>
        <taxon>Nocardia</taxon>
    </lineage>
</organism>
<dbReference type="SUPFAM" id="SSF48317">
    <property type="entry name" value="Acid phosphatase/Vanadium-dependent haloperoxidase"/>
    <property type="match status" value="1"/>
</dbReference>
<evidence type="ECO:0000256" key="1">
    <source>
        <dbReference type="SAM" id="Phobius"/>
    </source>
</evidence>
<feature type="transmembrane region" description="Helical" evidence="1">
    <location>
        <begin position="187"/>
        <end position="206"/>
    </location>
</feature>
<feature type="transmembrane region" description="Helical" evidence="1">
    <location>
        <begin position="148"/>
        <end position="175"/>
    </location>
</feature>
<name>A0A511MBD4_9NOCA</name>
<keyword evidence="1" id="KW-0812">Transmembrane</keyword>
<evidence type="ECO:0000313" key="3">
    <source>
        <dbReference type="Proteomes" id="UP000321424"/>
    </source>
</evidence>
<dbReference type="Proteomes" id="UP000321424">
    <property type="component" value="Unassembled WGS sequence"/>
</dbReference>